<reference evidence="2" key="1">
    <citation type="submission" date="2023-10" db="EMBL/GenBank/DDBJ databases">
        <title>Genome assemblies of two species of porcelain crab, Petrolisthes cinctipes and Petrolisthes manimaculis (Anomura: Porcellanidae).</title>
        <authorList>
            <person name="Angst P."/>
        </authorList>
    </citation>
    <scope>NUCLEOTIDE SEQUENCE</scope>
    <source>
        <strain evidence="2">PB745_01</strain>
        <tissue evidence="2">Gill</tissue>
    </source>
</reference>
<organism evidence="2 3">
    <name type="scientific">Petrolisthes cinctipes</name>
    <name type="common">Flat porcelain crab</name>
    <dbReference type="NCBI Taxonomy" id="88211"/>
    <lineage>
        <taxon>Eukaryota</taxon>
        <taxon>Metazoa</taxon>
        <taxon>Ecdysozoa</taxon>
        <taxon>Arthropoda</taxon>
        <taxon>Crustacea</taxon>
        <taxon>Multicrustacea</taxon>
        <taxon>Malacostraca</taxon>
        <taxon>Eumalacostraca</taxon>
        <taxon>Eucarida</taxon>
        <taxon>Decapoda</taxon>
        <taxon>Pleocyemata</taxon>
        <taxon>Anomura</taxon>
        <taxon>Galatheoidea</taxon>
        <taxon>Porcellanidae</taxon>
        <taxon>Petrolisthes</taxon>
    </lineage>
</organism>
<sequence length="125" mass="13394">CVSLTSNVSGAHSSFTQGPDHDVKGRRSSGAGPSDPAALPKLADANNREYQLLFCLCCGCCLWGKERLKQLPSSGHLPVLRLNLHWQKLRCIGIPLNSRSQPLPHCISSGSMVGGPESLLDAYLV</sequence>
<protein>
    <submittedName>
        <fullName evidence="2">Uncharacterized protein</fullName>
    </submittedName>
</protein>
<dbReference type="Proteomes" id="UP001286313">
    <property type="component" value="Unassembled WGS sequence"/>
</dbReference>
<evidence type="ECO:0000313" key="2">
    <source>
        <dbReference type="EMBL" id="KAK3854632.1"/>
    </source>
</evidence>
<feature type="region of interest" description="Disordered" evidence="1">
    <location>
        <begin position="1"/>
        <end position="40"/>
    </location>
</feature>
<proteinExistence type="predicted"/>
<feature type="non-terminal residue" evidence="2">
    <location>
        <position position="1"/>
    </location>
</feature>
<comment type="caution">
    <text evidence="2">The sequence shown here is derived from an EMBL/GenBank/DDBJ whole genome shotgun (WGS) entry which is preliminary data.</text>
</comment>
<name>A0AAE1BPK5_PETCI</name>
<dbReference type="AlphaFoldDB" id="A0AAE1BPK5"/>
<dbReference type="EMBL" id="JAWQEG010006505">
    <property type="protein sequence ID" value="KAK3854632.1"/>
    <property type="molecule type" value="Genomic_DNA"/>
</dbReference>
<gene>
    <name evidence="2" type="ORF">Pcinc_038901</name>
</gene>
<evidence type="ECO:0000313" key="3">
    <source>
        <dbReference type="Proteomes" id="UP001286313"/>
    </source>
</evidence>
<feature type="compositionally biased region" description="Polar residues" evidence="1">
    <location>
        <begin position="1"/>
        <end position="17"/>
    </location>
</feature>
<keyword evidence="3" id="KW-1185">Reference proteome</keyword>
<evidence type="ECO:0000256" key="1">
    <source>
        <dbReference type="SAM" id="MobiDB-lite"/>
    </source>
</evidence>
<accession>A0AAE1BPK5</accession>